<evidence type="ECO:0000256" key="3">
    <source>
        <dbReference type="ARBA" id="ARBA00022723"/>
    </source>
</evidence>
<evidence type="ECO:0000256" key="1">
    <source>
        <dbReference type="ARBA" id="ARBA00022448"/>
    </source>
</evidence>
<sequence>MSIKIHREKCIGCLKCMEVCPGSLIYKDQQGRAYIKYEKNCWGCAACIKECVSRAIKYYLASDIGGNGSCLYVEQNADELKWHIVDEEHNESILSTKRKEANKY</sequence>
<evidence type="ECO:0000256" key="7">
    <source>
        <dbReference type="ARBA" id="ARBA00023014"/>
    </source>
</evidence>
<evidence type="ECO:0000313" key="9">
    <source>
        <dbReference type="EMBL" id="MFL0195265.1"/>
    </source>
</evidence>
<accession>A0ABW8SH06</accession>
<keyword evidence="2" id="KW-0004">4Fe-4S</keyword>
<reference evidence="9 10" key="1">
    <citation type="submission" date="2024-11" db="EMBL/GenBank/DDBJ databases">
        <authorList>
            <person name="Heng Y.C."/>
            <person name="Lim A.C.H."/>
            <person name="Lee J.K.Y."/>
            <person name="Kittelmann S."/>
        </authorList>
    </citation>
    <scope>NUCLEOTIDE SEQUENCE [LARGE SCALE GENOMIC DNA]</scope>
    <source>
        <strain evidence="9 10">WILCCON 0269</strain>
    </source>
</reference>
<dbReference type="PROSITE" id="PS51379">
    <property type="entry name" value="4FE4S_FER_2"/>
    <property type="match status" value="2"/>
</dbReference>
<feature type="domain" description="4Fe-4S ferredoxin-type" evidence="8">
    <location>
        <begin position="31"/>
        <end position="61"/>
    </location>
</feature>
<keyword evidence="7" id="KW-0411">Iron-sulfur</keyword>
<keyword evidence="10" id="KW-1185">Reference proteome</keyword>
<comment type="caution">
    <text evidence="9">The sequence shown here is derived from an EMBL/GenBank/DDBJ whole genome shotgun (WGS) entry which is preliminary data.</text>
</comment>
<evidence type="ECO:0000256" key="4">
    <source>
        <dbReference type="ARBA" id="ARBA00022737"/>
    </source>
</evidence>
<evidence type="ECO:0000313" key="10">
    <source>
        <dbReference type="Proteomes" id="UP001623660"/>
    </source>
</evidence>
<dbReference type="PANTHER" id="PTHR43687:SF6">
    <property type="entry name" value="L-ASPARTATE SEMIALDEHYDE SULFURTRANSFERASE IRON-SULFUR SUBUNIT"/>
    <property type="match status" value="1"/>
</dbReference>
<dbReference type="EMBL" id="JBJHZX010000007">
    <property type="protein sequence ID" value="MFL0195265.1"/>
    <property type="molecule type" value="Genomic_DNA"/>
</dbReference>
<dbReference type="InterPro" id="IPR017896">
    <property type="entry name" value="4Fe4S_Fe-S-bd"/>
</dbReference>
<dbReference type="Gene3D" id="3.30.70.20">
    <property type="match status" value="1"/>
</dbReference>
<dbReference type="RefSeq" id="WP_406791387.1">
    <property type="nucleotide sequence ID" value="NZ_JBJHZX010000007.1"/>
</dbReference>
<evidence type="ECO:0000256" key="2">
    <source>
        <dbReference type="ARBA" id="ARBA00022485"/>
    </source>
</evidence>
<dbReference type="Pfam" id="PF12838">
    <property type="entry name" value="Fer4_7"/>
    <property type="match status" value="1"/>
</dbReference>
<keyword evidence="3" id="KW-0479">Metal-binding</keyword>
<proteinExistence type="predicted"/>
<name>A0ABW8SH06_9CLOT</name>
<organism evidence="9 10">
    <name type="scientific">Candidatus Clostridium eludens</name>
    <dbReference type="NCBI Taxonomy" id="3381663"/>
    <lineage>
        <taxon>Bacteria</taxon>
        <taxon>Bacillati</taxon>
        <taxon>Bacillota</taxon>
        <taxon>Clostridia</taxon>
        <taxon>Eubacteriales</taxon>
        <taxon>Clostridiaceae</taxon>
        <taxon>Clostridium</taxon>
    </lineage>
</organism>
<evidence type="ECO:0000256" key="6">
    <source>
        <dbReference type="ARBA" id="ARBA00023004"/>
    </source>
</evidence>
<dbReference type="InterPro" id="IPR050572">
    <property type="entry name" value="Fe-S_Ferredoxin"/>
</dbReference>
<dbReference type="SUPFAM" id="SSF54862">
    <property type="entry name" value="4Fe-4S ferredoxins"/>
    <property type="match status" value="1"/>
</dbReference>
<evidence type="ECO:0000256" key="5">
    <source>
        <dbReference type="ARBA" id="ARBA00022982"/>
    </source>
</evidence>
<keyword evidence="5" id="KW-0249">Electron transport</keyword>
<dbReference type="PANTHER" id="PTHR43687">
    <property type="entry name" value="ADENYLYLSULFATE REDUCTASE, BETA SUBUNIT"/>
    <property type="match status" value="1"/>
</dbReference>
<keyword evidence="4" id="KW-0677">Repeat</keyword>
<keyword evidence="1" id="KW-0813">Transport</keyword>
<gene>
    <name evidence="9" type="ORF">ACJDU8_06745</name>
</gene>
<evidence type="ECO:0000259" key="8">
    <source>
        <dbReference type="PROSITE" id="PS51379"/>
    </source>
</evidence>
<feature type="domain" description="4Fe-4S ferredoxin-type" evidence="8">
    <location>
        <begin position="1"/>
        <end position="30"/>
    </location>
</feature>
<keyword evidence="6" id="KW-0408">Iron</keyword>
<dbReference type="Proteomes" id="UP001623660">
    <property type="component" value="Unassembled WGS sequence"/>
</dbReference>
<dbReference type="InterPro" id="IPR017900">
    <property type="entry name" value="4Fe4S_Fe_S_CS"/>
</dbReference>
<dbReference type="PROSITE" id="PS00198">
    <property type="entry name" value="4FE4S_FER_1"/>
    <property type="match status" value="1"/>
</dbReference>
<protein>
    <submittedName>
        <fullName evidence="9">Ferredoxin family protein</fullName>
    </submittedName>
</protein>